<sequence length="87" mass="10187">MHKLNPGCYPLTINPNGKFLNKDDLRNLPNGIYVTSPLHGPRVYSHDRRVMVDGDYCYLITAPNIKFKVSDFFKYNVVYYPSIYLKR</sequence>
<organism evidence="1 2">
    <name type="scientific">Pseudomonas phage KTN4</name>
    <dbReference type="NCBI Taxonomy" id="1862701"/>
    <lineage>
        <taxon>Viruses</taxon>
        <taxon>Duplodnaviria</taxon>
        <taxon>Heunggongvirae</taxon>
        <taxon>Uroviricota</taxon>
        <taxon>Caudoviricetes</taxon>
        <taxon>Chimalliviridae</taxon>
        <taxon>Phikzvirus</taxon>
        <taxon>Phikzvirus phiKZ</taxon>
    </lineage>
</organism>
<accession>A0A192Y7A6</accession>
<gene>
    <name evidence="1" type="ORF">KTN4_143</name>
</gene>
<name>A0A192Y7A6_9CAUD</name>
<reference evidence="1 2" key="1">
    <citation type="journal article" date="2016" name="Sci. Rep.">
        <title>A proposed integrated approach for the preclinical evaluation of phage therapy in Pseudomonas infections.</title>
        <authorList>
            <person name="Danis-Wlodarczyk K."/>
            <person name="Vandenheuvel D."/>
            <person name="Jang H.B."/>
            <person name="Briers Y."/>
            <person name="Olszak T."/>
            <person name="Arabski M."/>
            <person name="Wasik S."/>
            <person name="Drabik M."/>
            <person name="Higgins G."/>
            <person name="Tyrrell J."/>
            <person name="Harvey B.J."/>
            <person name="Noben J.P."/>
            <person name="Lavigne R."/>
            <person name="Drulis-Kawa Z."/>
        </authorList>
    </citation>
    <scope>NUCLEOTIDE SEQUENCE [LARGE SCALE GENOMIC DNA]</scope>
</reference>
<protein>
    <submittedName>
        <fullName evidence="1">Uncharacterized protein</fullName>
    </submittedName>
</protein>
<dbReference type="EMBL" id="KU521356">
    <property type="protein sequence ID" value="ANM44901.1"/>
    <property type="molecule type" value="Genomic_DNA"/>
</dbReference>
<evidence type="ECO:0000313" key="2">
    <source>
        <dbReference type="Proteomes" id="UP000224336"/>
    </source>
</evidence>
<dbReference type="Proteomes" id="UP000224336">
    <property type="component" value="Segment"/>
</dbReference>
<evidence type="ECO:0000313" key="1">
    <source>
        <dbReference type="EMBL" id="ANM44901.1"/>
    </source>
</evidence>
<proteinExistence type="predicted"/>